<dbReference type="Gene3D" id="1.25.40.20">
    <property type="entry name" value="Ankyrin repeat-containing domain"/>
    <property type="match status" value="1"/>
</dbReference>
<keyword evidence="3" id="KW-0677">Repeat</keyword>
<dbReference type="InterPro" id="IPR001876">
    <property type="entry name" value="Znf_RanBP2"/>
</dbReference>
<evidence type="ECO:0000313" key="17">
    <source>
        <dbReference type="Proteomes" id="UP000654075"/>
    </source>
</evidence>
<comment type="caution">
    <text evidence="15">The sequence shown here is derived from an EMBL/GenBank/DDBJ whole genome shotgun (WGS) entry which is preliminary data.</text>
</comment>
<keyword evidence="2" id="KW-0479">Metal-binding</keyword>
<dbReference type="EMBL" id="CAJNNV010030342">
    <property type="protein sequence ID" value="CAE8632227.1"/>
    <property type="molecule type" value="Genomic_DNA"/>
</dbReference>
<comment type="cofactor">
    <cofactor evidence="1">
        <name>L-ascorbate</name>
        <dbReference type="ChEBI" id="CHEBI:38290"/>
    </cofactor>
</comment>
<keyword evidence="9 10" id="KW-0040">ANK repeat</keyword>
<evidence type="ECO:0000259" key="12">
    <source>
        <dbReference type="PROSITE" id="PS50199"/>
    </source>
</evidence>
<dbReference type="Proteomes" id="UP000654075">
    <property type="component" value="Unassembled WGS sequence"/>
</dbReference>
<proteinExistence type="predicted"/>
<evidence type="ECO:0000256" key="11">
    <source>
        <dbReference type="PROSITE-ProRule" id="PRU00322"/>
    </source>
</evidence>
<evidence type="ECO:0000256" key="3">
    <source>
        <dbReference type="ARBA" id="ARBA00022737"/>
    </source>
</evidence>
<dbReference type="SUPFAM" id="SSF48403">
    <property type="entry name" value="Ankyrin repeat"/>
    <property type="match status" value="1"/>
</dbReference>
<dbReference type="Pfam" id="PF13640">
    <property type="entry name" value="2OG-FeII_Oxy_3"/>
    <property type="match status" value="1"/>
</dbReference>
<feature type="domain" description="RanBP2-type" evidence="12">
    <location>
        <begin position="298"/>
        <end position="329"/>
    </location>
</feature>
<dbReference type="PANTHER" id="PTHR24171">
    <property type="entry name" value="ANKYRIN REPEAT DOMAIN-CONTAINING PROTEIN 39-RELATED"/>
    <property type="match status" value="1"/>
</dbReference>
<dbReference type="GO" id="GO:0016705">
    <property type="term" value="F:oxidoreductase activity, acting on paired donors, with incorporation or reduction of molecular oxygen"/>
    <property type="evidence" value="ECO:0007669"/>
    <property type="project" value="InterPro"/>
</dbReference>
<dbReference type="AlphaFoldDB" id="A0A813IS01"/>
<keyword evidence="8" id="KW-0408">Iron</keyword>
<dbReference type="Gene3D" id="2.60.120.620">
    <property type="entry name" value="q2cbj1_9rhob like domain"/>
    <property type="match status" value="1"/>
</dbReference>
<dbReference type="Proteomes" id="UP000626109">
    <property type="component" value="Unassembled WGS sequence"/>
</dbReference>
<gene>
    <name evidence="14" type="ORF">PGLA1383_LOCUS48213</name>
    <name evidence="15" type="ORF">PGLA2088_LOCUS12039</name>
</gene>
<dbReference type="GO" id="GO:0005506">
    <property type="term" value="F:iron ion binding"/>
    <property type="evidence" value="ECO:0007669"/>
    <property type="project" value="InterPro"/>
</dbReference>
<name>A0A813IS01_POLGL</name>
<dbReference type="OrthoDB" id="441117at2759"/>
<dbReference type="PROSITE" id="PS51471">
    <property type="entry name" value="FE2OG_OXY"/>
    <property type="match status" value="1"/>
</dbReference>
<evidence type="ECO:0000256" key="9">
    <source>
        <dbReference type="ARBA" id="ARBA00023043"/>
    </source>
</evidence>
<evidence type="ECO:0000256" key="2">
    <source>
        <dbReference type="ARBA" id="ARBA00022723"/>
    </source>
</evidence>
<dbReference type="Pfam" id="PF12796">
    <property type="entry name" value="Ank_2"/>
    <property type="match status" value="1"/>
</dbReference>
<evidence type="ECO:0000256" key="6">
    <source>
        <dbReference type="ARBA" id="ARBA00022964"/>
    </source>
</evidence>
<dbReference type="InterPro" id="IPR036443">
    <property type="entry name" value="Znf_RanBP2_sf"/>
</dbReference>
<evidence type="ECO:0000256" key="7">
    <source>
        <dbReference type="ARBA" id="ARBA00023002"/>
    </source>
</evidence>
<dbReference type="OMA" id="HAVCELC"/>
<dbReference type="SMART" id="SM00248">
    <property type="entry name" value="ANK"/>
    <property type="match status" value="3"/>
</dbReference>
<evidence type="ECO:0000313" key="14">
    <source>
        <dbReference type="EMBL" id="CAE8632227.1"/>
    </source>
</evidence>
<keyword evidence="4 11" id="KW-0863">Zinc-finger</keyword>
<evidence type="ECO:0000256" key="1">
    <source>
        <dbReference type="ARBA" id="ARBA00001961"/>
    </source>
</evidence>
<keyword evidence="5" id="KW-0862">Zinc</keyword>
<feature type="domain" description="Fe2OG dioxygenase" evidence="13">
    <location>
        <begin position="601"/>
        <end position="718"/>
    </location>
</feature>
<dbReference type="GO" id="GO:0051213">
    <property type="term" value="F:dioxygenase activity"/>
    <property type="evidence" value="ECO:0007669"/>
    <property type="project" value="UniProtKB-KW"/>
</dbReference>
<dbReference type="GO" id="GO:0008270">
    <property type="term" value="F:zinc ion binding"/>
    <property type="evidence" value="ECO:0007669"/>
    <property type="project" value="UniProtKB-KW"/>
</dbReference>
<evidence type="ECO:0000256" key="10">
    <source>
        <dbReference type="PROSITE-ProRule" id="PRU00023"/>
    </source>
</evidence>
<sequence>MPKETLRRREQKAAAFAVRSGLAQRRPLDAEDAKGLFSAIDARDGSGFGIRKLSGLDLDGFHEAPATIPWERRITLLYYAAWRRRDHFVNGLLRAGADPSARLPGDGDGDGDCEPCVDGVRSMVAKLRPESAVWVARAVVRLRHAGACLVPSTCADDDGEAGADTTSESKGCGRRSCRCLCQECGVTAEERRQKGLVPMLAWMPCGHRCCEPCFWNLFLRLASQSPGAEVEAAELHCPCPGCSVRAHDGTPAVGAVDSKTVLSHQEDKVDGENAQEGVTGNCGQVAGRRRAKQIPPSDCGAQDWSCPGCSYVNFKVRQDCRNCGAPRFTPAPQEEVRCDAVPPLDDPPLAGWEQMAPTERKHASLQRWLQLPVSCSAEEASQLVKGEKFQARSPKAAAATRLGFSQQERTTELHKAACAGDRLRLAALLGAGVDLDAANEYGQTALFLAAYTGSAEAVSFLAAAGADLEKVAHGGSSAAVCASGGGHRAVLGALEEAGAELPPTGEAIFEAPTGELGAGKVTELISLDSPLVGAGSCFVDGAFSESFLERLEQLFPQLPVAARQKECTSDRSYYCDSEGWVQEAFAHGLREACAGDGSRPPVDTAMAHMRFLHYSEVGGGLPPHVDLARTEASGRRSSHTFILYLADCNSGGETVLLSRMEDSKADAVLACVQPRRGRLLLFPHLCPHLARPTIEVPKLLLRGELLLSTCRSSLLAPR</sequence>
<keyword evidence="7" id="KW-0560">Oxidoreductase</keyword>
<keyword evidence="6" id="KW-0223">Dioxygenase</keyword>
<evidence type="ECO:0000256" key="5">
    <source>
        <dbReference type="ARBA" id="ARBA00022833"/>
    </source>
</evidence>
<keyword evidence="17" id="KW-1185">Reference proteome</keyword>
<dbReference type="InterPro" id="IPR036770">
    <property type="entry name" value="Ankyrin_rpt-contain_sf"/>
</dbReference>
<dbReference type="InterPro" id="IPR044862">
    <property type="entry name" value="Pro_4_hyd_alph_FE2OG_OXY"/>
</dbReference>
<evidence type="ECO:0000256" key="8">
    <source>
        <dbReference type="ARBA" id="ARBA00023004"/>
    </source>
</evidence>
<evidence type="ECO:0000256" key="4">
    <source>
        <dbReference type="ARBA" id="ARBA00022771"/>
    </source>
</evidence>
<feature type="repeat" description="ANK" evidence="10">
    <location>
        <begin position="441"/>
        <end position="473"/>
    </location>
</feature>
<dbReference type="SMART" id="SM00547">
    <property type="entry name" value="ZnF_RBZ"/>
    <property type="match status" value="1"/>
</dbReference>
<dbReference type="InterPro" id="IPR006620">
    <property type="entry name" value="Pro_4_hyd_alph"/>
</dbReference>
<feature type="repeat" description="ANK" evidence="10">
    <location>
        <begin position="408"/>
        <end position="440"/>
    </location>
</feature>
<protein>
    <submittedName>
        <fullName evidence="15">Uncharacterized protein</fullName>
    </submittedName>
</protein>
<dbReference type="InterPro" id="IPR002110">
    <property type="entry name" value="Ankyrin_rpt"/>
</dbReference>
<dbReference type="GO" id="GO:0031418">
    <property type="term" value="F:L-ascorbic acid binding"/>
    <property type="evidence" value="ECO:0007669"/>
    <property type="project" value="InterPro"/>
</dbReference>
<dbReference type="PROSITE" id="PS50297">
    <property type="entry name" value="ANK_REP_REGION"/>
    <property type="match status" value="1"/>
</dbReference>
<evidence type="ECO:0000259" key="13">
    <source>
        <dbReference type="PROSITE" id="PS51471"/>
    </source>
</evidence>
<dbReference type="SUPFAM" id="SSF90209">
    <property type="entry name" value="Ran binding protein zinc finger-like"/>
    <property type="match status" value="1"/>
</dbReference>
<dbReference type="PROSITE" id="PS50088">
    <property type="entry name" value="ANK_REPEAT"/>
    <property type="match status" value="2"/>
</dbReference>
<dbReference type="InterPro" id="IPR005123">
    <property type="entry name" value="Oxoglu/Fe-dep_dioxygenase_dom"/>
</dbReference>
<dbReference type="EMBL" id="CAJNNW010014114">
    <property type="protein sequence ID" value="CAE8656226.1"/>
    <property type="molecule type" value="Genomic_DNA"/>
</dbReference>
<dbReference type="SMART" id="SM00702">
    <property type="entry name" value="P4Hc"/>
    <property type="match status" value="1"/>
</dbReference>
<dbReference type="Gene3D" id="4.10.1060.10">
    <property type="entry name" value="Zinc finger, RanBP2-type"/>
    <property type="match status" value="1"/>
</dbReference>
<organism evidence="15 16">
    <name type="scientific">Polarella glacialis</name>
    <name type="common">Dinoflagellate</name>
    <dbReference type="NCBI Taxonomy" id="89957"/>
    <lineage>
        <taxon>Eukaryota</taxon>
        <taxon>Sar</taxon>
        <taxon>Alveolata</taxon>
        <taxon>Dinophyceae</taxon>
        <taxon>Suessiales</taxon>
        <taxon>Suessiaceae</taxon>
        <taxon>Polarella</taxon>
    </lineage>
</organism>
<evidence type="ECO:0000313" key="15">
    <source>
        <dbReference type="EMBL" id="CAE8656226.1"/>
    </source>
</evidence>
<dbReference type="PROSITE" id="PS50199">
    <property type="entry name" value="ZF_RANBP2_2"/>
    <property type="match status" value="1"/>
</dbReference>
<dbReference type="PROSITE" id="PS01358">
    <property type="entry name" value="ZF_RANBP2_1"/>
    <property type="match status" value="1"/>
</dbReference>
<reference evidence="15" key="1">
    <citation type="submission" date="2021-02" db="EMBL/GenBank/DDBJ databases">
        <authorList>
            <person name="Dougan E. K."/>
            <person name="Rhodes N."/>
            <person name="Thang M."/>
            <person name="Chan C."/>
        </authorList>
    </citation>
    <scope>NUCLEOTIDE SEQUENCE</scope>
</reference>
<evidence type="ECO:0000313" key="16">
    <source>
        <dbReference type="Proteomes" id="UP000626109"/>
    </source>
</evidence>
<accession>A0A813IS01</accession>